<dbReference type="GO" id="GO:0045503">
    <property type="term" value="F:dynein light chain binding"/>
    <property type="evidence" value="ECO:0007669"/>
    <property type="project" value="TreeGrafter"/>
</dbReference>
<dbReference type="InterPro" id="IPR036322">
    <property type="entry name" value="WD40_repeat_dom_sf"/>
</dbReference>
<sequence length="378" mass="38789">MGVARERLLPIDCCATAVAFHPTEPALLAGGTFNGEVVLWDLGRDAAAGDDPQVARTDSLGEARHREPVTALAWQYSAAEARRHGAGGGGAHLLLSLGADGRLLVWRGAGGRLDNPLMTYELRCPQPGSGFGAGVLPGALCMSIPRGRPRSSAPAAPAAPPPAPGAASEAAGAAFVGLEGGRLLRCQLADADEAALREQARALAGGERQEPRCPVREAGYERHEGAVTGVAASPFQAHAVLSCGTDGCVQLFNSMRLRPALRLYAPAAPLLGVAWSPVRPLVFAASTGDGTVLFYDLGRAQQQGALPAPALALDARDGGGGGGRPRRRAAAAFNRAVPALFATAAGGEVKVWRLPEQLAGGGDQLQASKQLARLVQLG</sequence>
<dbReference type="Pfam" id="PF00400">
    <property type="entry name" value="WD40"/>
    <property type="match status" value="1"/>
</dbReference>
<dbReference type="SUPFAM" id="SSF50978">
    <property type="entry name" value="WD40 repeat-like"/>
    <property type="match status" value="1"/>
</dbReference>
<dbReference type="InterPro" id="IPR015943">
    <property type="entry name" value="WD40/YVTN_repeat-like_dom_sf"/>
</dbReference>
<evidence type="ECO:0000256" key="4">
    <source>
        <dbReference type="ARBA" id="ARBA00022737"/>
    </source>
</evidence>
<dbReference type="STRING" id="145388.A0A0D2MS84"/>
<dbReference type="GO" id="GO:0045504">
    <property type="term" value="F:dynein heavy chain binding"/>
    <property type="evidence" value="ECO:0007669"/>
    <property type="project" value="TreeGrafter"/>
</dbReference>
<dbReference type="PANTHER" id="PTHR12442">
    <property type="entry name" value="DYNEIN INTERMEDIATE CHAIN"/>
    <property type="match status" value="1"/>
</dbReference>
<dbReference type="InterPro" id="IPR050687">
    <property type="entry name" value="Dynein_IC"/>
</dbReference>
<accession>A0A0D2MS84</accession>
<dbReference type="GO" id="GO:0042073">
    <property type="term" value="P:intraciliary transport"/>
    <property type="evidence" value="ECO:0007669"/>
    <property type="project" value="TreeGrafter"/>
</dbReference>
<evidence type="ECO:0000256" key="3">
    <source>
        <dbReference type="ARBA" id="ARBA00022574"/>
    </source>
</evidence>
<dbReference type="GO" id="GO:0005868">
    <property type="term" value="C:cytoplasmic dynein complex"/>
    <property type="evidence" value="ECO:0007669"/>
    <property type="project" value="TreeGrafter"/>
</dbReference>
<dbReference type="Proteomes" id="UP000054498">
    <property type="component" value="Unassembled WGS sequence"/>
</dbReference>
<organism evidence="6 7">
    <name type="scientific">Monoraphidium neglectum</name>
    <dbReference type="NCBI Taxonomy" id="145388"/>
    <lineage>
        <taxon>Eukaryota</taxon>
        <taxon>Viridiplantae</taxon>
        <taxon>Chlorophyta</taxon>
        <taxon>core chlorophytes</taxon>
        <taxon>Chlorophyceae</taxon>
        <taxon>CS clade</taxon>
        <taxon>Sphaeropleales</taxon>
        <taxon>Selenastraceae</taxon>
        <taxon>Monoraphidium</taxon>
    </lineage>
</organism>
<comment type="subcellular location">
    <subcellularLocation>
        <location evidence="1">Cytoplasm</location>
    </subcellularLocation>
</comment>
<evidence type="ECO:0000313" key="6">
    <source>
        <dbReference type="EMBL" id="KIZ03257.1"/>
    </source>
</evidence>
<dbReference type="EMBL" id="KK100884">
    <property type="protein sequence ID" value="KIZ03257.1"/>
    <property type="molecule type" value="Genomic_DNA"/>
</dbReference>
<dbReference type="PANTHER" id="PTHR12442:SF26">
    <property type="entry name" value="CYTOPLASMIC DYNEIN 2 INTERMEDIATE CHAIN 2"/>
    <property type="match status" value="1"/>
</dbReference>
<dbReference type="InterPro" id="IPR001680">
    <property type="entry name" value="WD40_rpt"/>
</dbReference>
<dbReference type="SMART" id="SM00320">
    <property type="entry name" value="WD40"/>
    <property type="match status" value="4"/>
</dbReference>
<dbReference type="KEGG" id="mng:MNEG_4697"/>
<name>A0A0D2MS84_9CHLO</name>
<gene>
    <name evidence="6" type="ORF">MNEG_4697</name>
</gene>
<keyword evidence="2" id="KW-0963">Cytoplasm</keyword>
<dbReference type="GO" id="GO:0097014">
    <property type="term" value="C:ciliary plasm"/>
    <property type="evidence" value="ECO:0007669"/>
    <property type="project" value="TreeGrafter"/>
</dbReference>
<evidence type="ECO:0000313" key="7">
    <source>
        <dbReference type="Proteomes" id="UP000054498"/>
    </source>
</evidence>
<dbReference type="RefSeq" id="XP_013902276.1">
    <property type="nucleotide sequence ID" value="XM_014046822.1"/>
</dbReference>
<dbReference type="AlphaFoldDB" id="A0A0D2MS84"/>
<keyword evidence="4" id="KW-0677">Repeat</keyword>
<dbReference type="Gene3D" id="2.130.10.10">
    <property type="entry name" value="YVTN repeat-like/Quinoprotein amine dehydrogenase"/>
    <property type="match status" value="2"/>
</dbReference>
<proteinExistence type="predicted"/>
<dbReference type="GeneID" id="25737574"/>
<evidence type="ECO:0000256" key="1">
    <source>
        <dbReference type="ARBA" id="ARBA00004496"/>
    </source>
</evidence>
<feature type="region of interest" description="Disordered" evidence="5">
    <location>
        <begin position="147"/>
        <end position="166"/>
    </location>
</feature>
<reference evidence="6 7" key="1">
    <citation type="journal article" date="2013" name="BMC Genomics">
        <title>Reconstruction of the lipid metabolism for the microalga Monoraphidium neglectum from its genome sequence reveals characteristics suitable for biofuel production.</title>
        <authorList>
            <person name="Bogen C."/>
            <person name="Al-Dilaimi A."/>
            <person name="Albersmeier A."/>
            <person name="Wichmann J."/>
            <person name="Grundmann M."/>
            <person name="Rupp O."/>
            <person name="Lauersen K.J."/>
            <person name="Blifernez-Klassen O."/>
            <person name="Kalinowski J."/>
            <person name="Goesmann A."/>
            <person name="Mussgnug J.H."/>
            <person name="Kruse O."/>
        </authorList>
    </citation>
    <scope>NUCLEOTIDE SEQUENCE [LARGE SCALE GENOMIC DNA]</scope>
    <source>
        <strain evidence="6 7">SAG 48.87</strain>
    </source>
</reference>
<keyword evidence="3" id="KW-0853">WD repeat</keyword>
<keyword evidence="7" id="KW-1185">Reference proteome</keyword>
<protein>
    <submittedName>
        <fullName evidence="6">Uncharacterized protein</fullName>
    </submittedName>
</protein>
<dbReference type="OrthoDB" id="445052at2759"/>
<evidence type="ECO:0000256" key="5">
    <source>
        <dbReference type="SAM" id="MobiDB-lite"/>
    </source>
</evidence>
<evidence type="ECO:0000256" key="2">
    <source>
        <dbReference type="ARBA" id="ARBA00022490"/>
    </source>
</evidence>